<evidence type="ECO:0000313" key="2">
    <source>
        <dbReference type="Proteomes" id="UP000799764"/>
    </source>
</evidence>
<gene>
    <name evidence="1" type="ORF">P171DRAFT_500861</name>
</gene>
<dbReference type="EMBL" id="MU001508">
    <property type="protein sequence ID" value="KAF2439992.1"/>
    <property type="molecule type" value="Genomic_DNA"/>
</dbReference>
<comment type="caution">
    <text evidence="1">The sequence shown here is derived from an EMBL/GenBank/DDBJ whole genome shotgun (WGS) entry which is preliminary data.</text>
</comment>
<organism evidence="1 2">
    <name type="scientific">Karstenula rhodostoma CBS 690.94</name>
    <dbReference type="NCBI Taxonomy" id="1392251"/>
    <lineage>
        <taxon>Eukaryota</taxon>
        <taxon>Fungi</taxon>
        <taxon>Dikarya</taxon>
        <taxon>Ascomycota</taxon>
        <taxon>Pezizomycotina</taxon>
        <taxon>Dothideomycetes</taxon>
        <taxon>Pleosporomycetidae</taxon>
        <taxon>Pleosporales</taxon>
        <taxon>Massarineae</taxon>
        <taxon>Didymosphaeriaceae</taxon>
        <taxon>Karstenula</taxon>
    </lineage>
</organism>
<name>A0A9P4P9Z5_9PLEO</name>
<protein>
    <submittedName>
        <fullName evidence="1">Uncharacterized protein</fullName>
    </submittedName>
</protein>
<keyword evidence="2" id="KW-1185">Reference proteome</keyword>
<proteinExistence type="predicted"/>
<dbReference type="Proteomes" id="UP000799764">
    <property type="component" value="Unassembled WGS sequence"/>
</dbReference>
<sequence length="197" mass="22560">MDISSAYPQHYRTTFREGHNFLKTSCIDLKILLGSRDIPQALQSGVVSSMYPNQYSKLAFYLWKKCIKEPKKAGKTPDTSCFDWINWHDYDGLIHTSSALSPPTTSYVSTSVSTTLATSVVRTTTPEKHMAYTYLIGGTREEVTIYCFCRDSPVPFQVAQLENSDKGVWGLERCYRRWDLCAGDLEVFRQHSEEDDW</sequence>
<dbReference type="AlphaFoldDB" id="A0A9P4P9Z5"/>
<reference evidence="1" key="1">
    <citation type="journal article" date="2020" name="Stud. Mycol.">
        <title>101 Dothideomycetes genomes: a test case for predicting lifestyles and emergence of pathogens.</title>
        <authorList>
            <person name="Haridas S."/>
            <person name="Albert R."/>
            <person name="Binder M."/>
            <person name="Bloem J."/>
            <person name="Labutti K."/>
            <person name="Salamov A."/>
            <person name="Andreopoulos B."/>
            <person name="Baker S."/>
            <person name="Barry K."/>
            <person name="Bills G."/>
            <person name="Bluhm B."/>
            <person name="Cannon C."/>
            <person name="Castanera R."/>
            <person name="Culley D."/>
            <person name="Daum C."/>
            <person name="Ezra D."/>
            <person name="Gonzalez J."/>
            <person name="Henrissat B."/>
            <person name="Kuo A."/>
            <person name="Liang C."/>
            <person name="Lipzen A."/>
            <person name="Lutzoni F."/>
            <person name="Magnuson J."/>
            <person name="Mondo S."/>
            <person name="Nolan M."/>
            <person name="Ohm R."/>
            <person name="Pangilinan J."/>
            <person name="Park H.-J."/>
            <person name="Ramirez L."/>
            <person name="Alfaro M."/>
            <person name="Sun H."/>
            <person name="Tritt A."/>
            <person name="Yoshinaga Y."/>
            <person name="Zwiers L.-H."/>
            <person name="Turgeon B."/>
            <person name="Goodwin S."/>
            <person name="Spatafora J."/>
            <person name="Crous P."/>
            <person name="Grigoriev I."/>
        </authorList>
    </citation>
    <scope>NUCLEOTIDE SEQUENCE</scope>
    <source>
        <strain evidence="1">CBS 690.94</strain>
    </source>
</reference>
<evidence type="ECO:0000313" key="1">
    <source>
        <dbReference type="EMBL" id="KAF2439992.1"/>
    </source>
</evidence>
<accession>A0A9P4P9Z5</accession>